<proteinExistence type="predicted"/>
<feature type="region of interest" description="Disordered" evidence="1">
    <location>
        <begin position="442"/>
        <end position="472"/>
    </location>
</feature>
<name>A0A376BBW6_9ASCO</name>
<dbReference type="AlphaFoldDB" id="A0A376BBW6"/>
<feature type="compositionally biased region" description="Polar residues" evidence="1">
    <location>
        <begin position="350"/>
        <end position="368"/>
    </location>
</feature>
<feature type="region of interest" description="Disordered" evidence="1">
    <location>
        <begin position="326"/>
        <end position="368"/>
    </location>
</feature>
<feature type="compositionally biased region" description="Polar residues" evidence="1">
    <location>
        <begin position="326"/>
        <end position="339"/>
    </location>
</feature>
<evidence type="ECO:0000313" key="2">
    <source>
        <dbReference type="EMBL" id="SSD62081.1"/>
    </source>
</evidence>
<keyword evidence="3" id="KW-1185">Reference proteome</keyword>
<reference evidence="3" key="1">
    <citation type="submission" date="2018-06" db="EMBL/GenBank/DDBJ databases">
        <authorList>
            <person name="Guldener U."/>
        </authorList>
    </citation>
    <scope>NUCLEOTIDE SEQUENCE [LARGE SCALE GENOMIC DNA]</scope>
    <source>
        <strain evidence="3">UTAD17</strain>
    </source>
</reference>
<dbReference type="EMBL" id="UFAJ01001121">
    <property type="protein sequence ID" value="SSD62081.1"/>
    <property type="molecule type" value="Genomic_DNA"/>
</dbReference>
<protein>
    <submittedName>
        <fullName evidence="2">Uncharacterized protein</fullName>
    </submittedName>
</protein>
<evidence type="ECO:0000313" key="3">
    <source>
        <dbReference type="Proteomes" id="UP000262825"/>
    </source>
</evidence>
<feature type="compositionally biased region" description="Low complexity" evidence="1">
    <location>
        <begin position="589"/>
        <end position="601"/>
    </location>
</feature>
<evidence type="ECO:0000256" key="1">
    <source>
        <dbReference type="SAM" id="MobiDB-lite"/>
    </source>
</evidence>
<accession>A0A376BBW6</accession>
<gene>
    <name evidence="2" type="ORF">SCODWIG_03843</name>
</gene>
<sequence>MNNTSINGRENHLGSNCPSDFSFLLNSNNNNSNTTTNNPRFRKRSSLLFQQQNGLGKIPESLEGEEEENGTEVLTKKSQIGKFSQKLILGQKKNNNRSVTYNNLYQNILAKRNNSLISIRNGCNGNIIINTDETRHLSTSTASSSPSSIVSIHNSSTQINNLKRNPMTHYELSRNISIRPKSSTTVITGAPLILENKKHNGNRLDSRRSKSDQLIYNNTGQRGTDVSIGDLPSKNNKNDNWNKIGFEFFMKKKVLDGTSKDDKSEGDDQDQTCTKAEEDDSSYVTGHLDTDYIGSEKDISFEIQDAMKENVITNASLFRKNYSFNNDELPSSSSKANNIKTDKEGDTDENISITSSNQSPFSTKNTGHIKTDNKADITILNINKSDNNLFSQADILFNQGNEPPSRLQTKMSALKKKFETFSNAEQQRKQQHQFFLLNQDSGNANAQNDRFKDKSNNINRNDSLTPFSSASSNSSSVIDIINQEACSGDFGGSLSLTEHLNFKKKSFPRATDNNNCNENSENSVYDISKIWSYSNDLETKLLNETISNQLNTIHRINNNTGKQKLYHYLKNESLNLSNKAMREKSNGPDTNDSGTTATTNTIPLNLNIPNDEADKNTDACFENDISRDPDSVVDTSMAVPNETRFNTETNDIIDFQRKLNNIRINGEQQQRLPFLPNDSNISDDNNTDGFFSNNYKKHQQNLRKIINNNKNFPNYISSNILLLNMSELLTSLQPLENEKLKKLIIQGRLKSEELWVFSEYEQFDI</sequence>
<dbReference type="VEuPathDB" id="FungiDB:SCODWIG_03843"/>
<feature type="region of interest" description="Disordered" evidence="1">
    <location>
        <begin position="257"/>
        <end position="288"/>
    </location>
</feature>
<dbReference type="Proteomes" id="UP000262825">
    <property type="component" value="Unassembled WGS sequence"/>
</dbReference>
<feature type="region of interest" description="Disordered" evidence="1">
    <location>
        <begin position="581"/>
        <end position="611"/>
    </location>
</feature>
<feature type="compositionally biased region" description="Polar residues" evidence="1">
    <location>
        <begin position="456"/>
        <end position="467"/>
    </location>
</feature>
<organism evidence="2 3">
    <name type="scientific">Saccharomycodes ludwigii</name>
    <dbReference type="NCBI Taxonomy" id="36035"/>
    <lineage>
        <taxon>Eukaryota</taxon>
        <taxon>Fungi</taxon>
        <taxon>Dikarya</taxon>
        <taxon>Ascomycota</taxon>
        <taxon>Saccharomycotina</taxon>
        <taxon>Saccharomycetes</taxon>
        <taxon>Saccharomycodales</taxon>
        <taxon>Saccharomycodaceae</taxon>
        <taxon>Saccharomycodes</taxon>
    </lineage>
</organism>